<accession>A0A5S4ZYV7</accession>
<sequence length="156" mass="16485">MFRGITLVSWSHRDGQAGLKPGALWSGLVWALTSTAFICAALLLWVFMTAHQVYHFSSIIMAGICLGTLLGGGVSGRTAGNLGWLHGLLVGFIFFLVVTLLLVVWNTGLPAALPAWLAHGLVVVALSTLGGIIGVNIPAARPKSPVTRVRRNRFGG</sequence>
<dbReference type="AlphaFoldDB" id="A0A5S4ZYV7"/>
<dbReference type="NCBIfam" id="TIGR04086">
    <property type="entry name" value="TIGR04086_membr"/>
    <property type="match status" value="1"/>
</dbReference>
<name>A0A5S4ZYV7_9FIRM</name>
<organism evidence="2 3">
    <name type="scientific">Desulfallas thermosapovorans DSM 6562</name>
    <dbReference type="NCBI Taxonomy" id="1121431"/>
    <lineage>
        <taxon>Bacteria</taxon>
        <taxon>Bacillati</taxon>
        <taxon>Bacillota</taxon>
        <taxon>Clostridia</taxon>
        <taxon>Eubacteriales</taxon>
        <taxon>Desulfallaceae</taxon>
        <taxon>Desulfallas</taxon>
    </lineage>
</organism>
<dbReference type="EMBL" id="VNHM01000001">
    <property type="protein sequence ID" value="TYO98045.1"/>
    <property type="molecule type" value="Genomic_DNA"/>
</dbReference>
<dbReference type="RefSeq" id="WP_166510384.1">
    <property type="nucleotide sequence ID" value="NZ_VNHM01000001.1"/>
</dbReference>
<reference evidence="2 3" key="1">
    <citation type="submission" date="2019-07" db="EMBL/GenBank/DDBJ databases">
        <title>Genomic Encyclopedia of Type Strains, Phase I: the one thousand microbial genomes (KMG-I) project.</title>
        <authorList>
            <person name="Kyrpides N."/>
        </authorList>
    </citation>
    <scope>NUCLEOTIDE SEQUENCE [LARGE SCALE GENOMIC DNA]</scope>
    <source>
        <strain evidence="2 3">DSM 6562</strain>
    </source>
</reference>
<feature type="transmembrane region" description="Helical" evidence="1">
    <location>
        <begin position="117"/>
        <end position="140"/>
    </location>
</feature>
<comment type="caution">
    <text evidence="2">The sequence shown here is derived from an EMBL/GenBank/DDBJ whole genome shotgun (WGS) entry which is preliminary data.</text>
</comment>
<dbReference type="Pfam" id="PF12670">
    <property type="entry name" value="DUF3792"/>
    <property type="match status" value="1"/>
</dbReference>
<feature type="transmembrane region" description="Helical" evidence="1">
    <location>
        <begin position="23"/>
        <end position="47"/>
    </location>
</feature>
<evidence type="ECO:0000313" key="2">
    <source>
        <dbReference type="EMBL" id="TYO98045.1"/>
    </source>
</evidence>
<dbReference type="Proteomes" id="UP000323166">
    <property type="component" value="Unassembled WGS sequence"/>
</dbReference>
<keyword evidence="1" id="KW-0472">Membrane</keyword>
<keyword evidence="3" id="KW-1185">Reference proteome</keyword>
<protein>
    <submittedName>
        <fullName evidence="2">Putative membrane protein (TIGR04086 family)</fullName>
    </submittedName>
</protein>
<evidence type="ECO:0000313" key="3">
    <source>
        <dbReference type="Proteomes" id="UP000323166"/>
    </source>
</evidence>
<dbReference type="InterPro" id="IPR023804">
    <property type="entry name" value="DUF3792_TM"/>
</dbReference>
<gene>
    <name evidence="2" type="ORF">LX24_00330</name>
</gene>
<feature type="transmembrane region" description="Helical" evidence="1">
    <location>
        <begin position="84"/>
        <end position="105"/>
    </location>
</feature>
<feature type="transmembrane region" description="Helical" evidence="1">
    <location>
        <begin position="53"/>
        <end position="72"/>
    </location>
</feature>
<evidence type="ECO:0000256" key="1">
    <source>
        <dbReference type="SAM" id="Phobius"/>
    </source>
</evidence>
<proteinExistence type="predicted"/>
<keyword evidence="1" id="KW-1133">Transmembrane helix</keyword>
<keyword evidence="1" id="KW-0812">Transmembrane</keyword>